<dbReference type="InterPro" id="IPR006463">
    <property type="entry name" value="MiaB_methiolase"/>
</dbReference>
<feature type="domain" description="MTTase N-terminal" evidence="15">
    <location>
        <begin position="72"/>
        <end position="189"/>
    </location>
</feature>
<dbReference type="InterPro" id="IPR005839">
    <property type="entry name" value="Methylthiotransferase"/>
</dbReference>
<dbReference type="SFLD" id="SFLDG01061">
    <property type="entry name" value="methylthiotransferase"/>
    <property type="match status" value="1"/>
</dbReference>
<dbReference type="InterPro" id="IPR007197">
    <property type="entry name" value="rSAM"/>
</dbReference>
<evidence type="ECO:0000256" key="2">
    <source>
        <dbReference type="ARBA" id="ARBA00022485"/>
    </source>
</evidence>
<dbReference type="PROSITE" id="PS51449">
    <property type="entry name" value="MTTASE_N"/>
    <property type="match status" value="1"/>
</dbReference>
<dbReference type="InterPro" id="IPR038135">
    <property type="entry name" value="Methylthiotransferase_N_sf"/>
</dbReference>
<feature type="binding site" evidence="13">
    <location>
        <position position="240"/>
    </location>
    <ligand>
        <name>[4Fe-4S] cluster</name>
        <dbReference type="ChEBI" id="CHEBI:49883"/>
        <label>2</label>
        <note>4Fe-4S-S-AdoMet</note>
    </ligand>
</feature>
<feature type="domain" description="Radical SAM core" evidence="16">
    <location>
        <begin position="222"/>
        <end position="452"/>
    </location>
</feature>
<dbReference type="CDD" id="cd01335">
    <property type="entry name" value="Radical_SAM"/>
    <property type="match status" value="1"/>
</dbReference>
<comment type="function">
    <text evidence="1 13">Catalyzes the methylthiolation of N6-(dimethylallyl)adenosine (i(6)A), leading to the formation of 2-methylthio-N6-(dimethylallyl)adenosine (ms(2)i(6)A) at position 37 in tRNAs that read codons beginning with uridine.</text>
</comment>
<keyword evidence="7 13" id="KW-0411">Iron-sulfur</keyword>
<dbReference type="Pfam" id="PF01938">
    <property type="entry name" value="TRAM"/>
    <property type="match status" value="1"/>
</dbReference>
<evidence type="ECO:0000256" key="13">
    <source>
        <dbReference type="HAMAP-Rule" id="MF_01864"/>
    </source>
</evidence>
<comment type="cofactor">
    <cofactor evidence="13">
        <name>[4Fe-4S] cluster</name>
        <dbReference type="ChEBI" id="CHEBI:49883"/>
    </cofactor>
    <text evidence="13">Binds 2 [4Fe-4S] clusters. One cluster is coordinated with 3 cysteines and an exchangeable S-adenosyl-L-methionine.</text>
</comment>
<feature type="binding site" evidence="13">
    <location>
        <position position="236"/>
    </location>
    <ligand>
        <name>[4Fe-4S] cluster</name>
        <dbReference type="ChEBI" id="CHEBI:49883"/>
        <label>2</label>
        <note>4Fe-4S-S-AdoMet</note>
    </ligand>
</feature>
<feature type="binding site" evidence="13">
    <location>
        <position position="150"/>
    </location>
    <ligand>
        <name>[4Fe-4S] cluster</name>
        <dbReference type="ChEBI" id="CHEBI:49883"/>
        <label>1</label>
    </ligand>
</feature>
<dbReference type="SFLD" id="SFLDF00273">
    <property type="entry name" value="(dimethylallyl)adenosine_tRNA"/>
    <property type="match status" value="1"/>
</dbReference>
<dbReference type="NCBIfam" id="TIGR00089">
    <property type="entry name" value="MiaB/RimO family radical SAM methylthiotransferase"/>
    <property type="match status" value="1"/>
</dbReference>
<evidence type="ECO:0000259" key="16">
    <source>
        <dbReference type="PROSITE" id="PS51918"/>
    </source>
</evidence>
<dbReference type="PROSITE" id="PS51918">
    <property type="entry name" value="RADICAL_SAM"/>
    <property type="match status" value="1"/>
</dbReference>
<reference evidence="17" key="1">
    <citation type="journal article" date="2021" name="PeerJ">
        <title>Extensive microbial diversity within the chicken gut microbiome revealed by metagenomics and culture.</title>
        <authorList>
            <person name="Gilroy R."/>
            <person name="Ravi A."/>
            <person name="Getino M."/>
            <person name="Pursley I."/>
            <person name="Horton D.L."/>
            <person name="Alikhan N.F."/>
            <person name="Baker D."/>
            <person name="Gharbi K."/>
            <person name="Hall N."/>
            <person name="Watson M."/>
            <person name="Adriaenssens E.M."/>
            <person name="Foster-Nyarko E."/>
            <person name="Jarju S."/>
            <person name="Secka A."/>
            <person name="Antonio M."/>
            <person name="Oren A."/>
            <person name="Chaudhuri R.R."/>
            <person name="La Ragione R."/>
            <person name="Hildebrand F."/>
            <person name="Pallen M.J."/>
        </authorList>
    </citation>
    <scope>NUCLEOTIDE SEQUENCE</scope>
    <source>
        <strain evidence="17">CHK180-15479</strain>
    </source>
</reference>
<comment type="similarity">
    <text evidence="13">Belongs to the methylthiotransferase family. MiaB subfamily.</text>
</comment>
<comment type="subcellular location">
    <subcellularLocation>
        <location evidence="13">Cytoplasm</location>
    </subcellularLocation>
</comment>
<feature type="binding site" evidence="13">
    <location>
        <position position="116"/>
    </location>
    <ligand>
        <name>[4Fe-4S] cluster</name>
        <dbReference type="ChEBI" id="CHEBI:49883"/>
        <label>1</label>
    </ligand>
</feature>
<protein>
    <recommendedName>
        <fullName evidence="10 13">tRNA-2-methylthio-N(6)-dimethylallyladenosine synthase</fullName>
        <ecNumber evidence="8 13">2.8.4.3</ecNumber>
    </recommendedName>
    <alternativeName>
        <fullName evidence="12 13">(Dimethylallyl)adenosine tRNA methylthiotransferase MiaB</fullName>
    </alternativeName>
    <alternativeName>
        <fullName evidence="11 13">tRNA-i(6)A37 methylthiotransferase</fullName>
    </alternativeName>
</protein>
<evidence type="ECO:0000259" key="15">
    <source>
        <dbReference type="PROSITE" id="PS51449"/>
    </source>
</evidence>
<evidence type="ECO:0000256" key="11">
    <source>
        <dbReference type="ARBA" id="ARBA00080698"/>
    </source>
</evidence>
<keyword evidence="2 13" id="KW-0004">4Fe-4S</keyword>
<dbReference type="GO" id="GO:0051539">
    <property type="term" value="F:4 iron, 4 sulfur cluster binding"/>
    <property type="evidence" value="ECO:0007669"/>
    <property type="project" value="UniProtKB-UniRule"/>
</dbReference>
<accession>A0A9D2N2X1</accession>
<dbReference type="Pfam" id="PF04055">
    <property type="entry name" value="Radical_SAM"/>
    <property type="match status" value="1"/>
</dbReference>
<dbReference type="PANTHER" id="PTHR43020:SF2">
    <property type="entry name" value="MITOCHONDRIAL TRNA METHYLTHIOTRANSFERASE CDK5RAP1"/>
    <property type="match status" value="1"/>
</dbReference>
<gene>
    <name evidence="13 17" type="primary">miaB</name>
    <name evidence="17" type="ORF">H9704_13530</name>
</gene>
<keyword evidence="3 13" id="KW-0808">Transferase</keyword>
<dbReference type="EMBL" id="DWWT01000073">
    <property type="protein sequence ID" value="HJC07141.1"/>
    <property type="molecule type" value="Genomic_DNA"/>
</dbReference>
<dbReference type="SFLD" id="SFLDG01082">
    <property type="entry name" value="B12-binding_domain_containing"/>
    <property type="match status" value="1"/>
</dbReference>
<evidence type="ECO:0000313" key="18">
    <source>
        <dbReference type="Proteomes" id="UP000823910"/>
    </source>
</evidence>
<evidence type="ECO:0000256" key="1">
    <source>
        <dbReference type="ARBA" id="ARBA00003234"/>
    </source>
</evidence>
<comment type="subunit">
    <text evidence="13">Monomer.</text>
</comment>
<evidence type="ECO:0000256" key="7">
    <source>
        <dbReference type="ARBA" id="ARBA00023014"/>
    </source>
</evidence>
<evidence type="ECO:0000256" key="9">
    <source>
        <dbReference type="ARBA" id="ARBA00051425"/>
    </source>
</evidence>
<comment type="caution">
    <text evidence="17">The sequence shown here is derived from an EMBL/GenBank/DDBJ whole genome shotgun (WGS) entry which is preliminary data.</text>
</comment>
<evidence type="ECO:0000256" key="5">
    <source>
        <dbReference type="ARBA" id="ARBA00022723"/>
    </source>
</evidence>
<keyword evidence="6 13" id="KW-0408">Iron</keyword>
<evidence type="ECO:0000256" key="10">
    <source>
        <dbReference type="ARBA" id="ARBA00068570"/>
    </source>
</evidence>
<evidence type="ECO:0000256" key="3">
    <source>
        <dbReference type="ARBA" id="ARBA00022679"/>
    </source>
</evidence>
<dbReference type="InterPro" id="IPR058240">
    <property type="entry name" value="rSAM_sf"/>
</dbReference>
<keyword evidence="13" id="KW-0819">tRNA processing</keyword>
<dbReference type="Proteomes" id="UP000823910">
    <property type="component" value="Unassembled WGS sequence"/>
</dbReference>
<dbReference type="SFLD" id="SFLDS00029">
    <property type="entry name" value="Radical_SAM"/>
    <property type="match status" value="1"/>
</dbReference>
<dbReference type="EC" id="2.8.4.3" evidence="8 13"/>
<dbReference type="FunFam" id="3.80.30.20:FF:000001">
    <property type="entry name" value="tRNA-2-methylthio-N(6)-dimethylallyladenosine synthase 2"/>
    <property type="match status" value="1"/>
</dbReference>
<dbReference type="InterPro" id="IPR006638">
    <property type="entry name" value="Elp3/MiaA/NifB-like_rSAM"/>
</dbReference>
<evidence type="ECO:0000259" key="14">
    <source>
        <dbReference type="PROSITE" id="PS50926"/>
    </source>
</evidence>
<comment type="catalytic activity">
    <reaction evidence="9 13">
        <text>N(6)-dimethylallyladenosine(37) in tRNA + (sulfur carrier)-SH + AH2 + 2 S-adenosyl-L-methionine = 2-methylsulfanyl-N(6)-dimethylallyladenosine(37) in tRNA + (sulfur carrier)-H + 5'-deoxyadenosine + L-methionine + A + S-adenosyl-L-homocysteine + 2 H(+)</text>
        <dbReference type="Rhea" id="RHEA:37067"/>
        <dbReference type="Rhea" id="RHEA-COMP:10375"/>
        <dbReference type="Rhea" id="RHEA-COMP:10376"/>
        <dbReference type="Rhea" id="RHEA-COMP:14737"/>
        <dbReference type="Rhea" id="RHEA-COMP:14739"/>
        <dbReference type="ChEBI" id="CHEBI:13193"/>
        <dbReference type="ChEBI" id="CHEBI:15378"/>
        <dbReference type="ChEBI" id="CHEBI:17319"/>
        <dbReference type="ChEBI" id="CHEBI:17499"/>
        <dbReference type="ChEBI" id="CHEBI:29917"/>
        <dbReference type="ChEBI" id="CHEBI:57844"/>
        <dbReference type="ChEBI" id="CHEBI:57856"/>
        <dbReference type="ChEBI" id="CHEBI:59789"/>
        <dbReference type="ChEBI" id="CHEBI:64428"/>
        <dbReference type="ChEBI" id="CHEBI:74415"/>
        <dbReference type="ChEBI" id="CHEBI:74417"/>
        <dbReference type="EC" id="2.8.4.3"/>
    </reaction>
</comment>
<name>A0A9D2N2X1_9FIRM</name>
<dbReference type="FunFam" id="3.40.50.12160:FF:000003">
    <property type="entry name" value="CDK5 regulatory subunit-associated protein 1"/>
    <property type="match status" value="1"/>
</dbReference>
<evidence type="ECO:0000256" key="8">
    <source>
        <dbReference type="ARBA" id="ARBA00033765"/>
    </source>
</evidence>
<proteinExistence type="inferred from homology"/>
<dbReference type="PROSITE" id="PS01278">
    <property type="entry name" value="MTTASE_RADICAL"/>
    <property type="match status" value="1"/>
</dbReference>
<evidence type="ECO:0000256" key="4">
    <source>
        <dbReference type="ARBA" id="ARBA00022691"/>
    </source>
</evidence>
<evidence type="ECO:0000313" key="17">
    <source>
        <dbReference type="EMBL" id="HJC07141.1"/>
    </source>
</evidence>
<dbReference type="NCBIfam" id="TIGR01574">
    <property type="entry name" value="miaB-methiolase"/>
    <property type="match status" value="1"/>
</dbReference>
<dbReference type="AlphaFoldDB" id="A0A9D2N2X1"/>
<dbReference type="SMART" id="SM00729">
    <property type="entry name" value="Elp3"/>
    <property type="match status" value="1"/>
</dbReference>
<dbReference type="InterPro" id="IPR002792">
    <property type="entry name" value="TRAM_dom"/>
</dbReference>
<dbReference type="SUPFAM" id="SSF102114">
    <property type="entry name" value="Radical SAM enzymes"/>
    <property type="match status" value="1"/>
</dbReference>
<dbReference type="InterPro" id="IPR013848">
    <property type="entry name" value="Methylthiotransferase_N"/>
</dbReference>
<dbReference type="Gene3D" id="3.40.50.12160">
    <property type="entry name" value="Methylthiotransferase, N-terminal domain"/>
    <property type="match status" value="1"/>
</dbReference>
<dbReference type="Gene3D" id="3.80.30.20">
    <property type="entry name" value="tm_1862 like domain"/>
    <property type="match status" value="1"/>
</dbReference>
<dbReference type="HAMAP" id="MF_01864">
    <property type="entry name" value="tRNA_metthiotr_MiaB"/>
    <property type="match status" value="1"/>
</dbReference>
<dbReference type="GO" id="GO:0046872">
    <property type="term" value="F:metal ion binding"/>
    <property type="evidence" value="ECO:0007669"/>
    <property type="project" value="UniProtKB-KW"/>
</dbReference>
<evidence type="ECO:0000256" key="12">
    <source>
        <dbReference type="ARBA" id="ARBA00081141"/>
    </source>
</evidence>
<keyword evidence="5 13" id="KW-0479">Metal-binding</keyword>
<dbReference type="Pfam" id="PF00919">
    <property type="entry name" value="UPF0004"/>
    <property type="match status" value="1"/>
</dbReference>
<keyword evidence="4 13" id="KW-0949">S-adenosyl-L-methionine</keyword>
<reference evidence="17" key="2">
    <citation type="submission" date="2021-04" db="EMBL/GenBank/DDBJ databases">
        <authorList>
            <person name="Gilroy R."/>
        </authorList>
    </citation>
    <scope>NUCLEOTIDE SEQUENCE</scope>
    <source>
        <strain evidence="17">CHK180-15479</strain>
    </source>
</reference>
<keyword evidence="13" id="KW-0963">Cytoplasm</keyword>
<dbReference type="GO" id="GO:0005829">
    <property type="term" value="C:cytosol"/>
    <property type="evidence" value="ECO:0007669"/>
    <property type="project" value="TreeGrafter"/>
</dbReference>
<dbReference type="PROSITE" id="PS50926">
    <property type="entry name" value="TRAM"/>
    <property type="match status" value="1"/>
</dbReference>
<dbReference type="PANTHER" id="PTHR43020">
    <property type="entry name" value="CDK5 REGULATORY SUBUNIT-ASSOCIATED PROTEIN 1"/>
    <property type="match status" value="1"/>
</dbReference>
<feature type="binding site" evidence="13">
    <location>
        <position position="81"/>
    </location>
    <ligand>
        <name>[4Fe-4S] cluster</name>
        <dbReference type="ChEBI" id="CHEBI:49883"/>
        <label>1</label>
    </ligand>
</feature>
<evidence type="ECO:0000256" key="6">
    <source>
        <dbReference type="ARBA" id="ARBA00023004"/>
    </source>
</evidence>
<dbReference type="GO" id="GO:0035597">
    <property type="term" value="F:tRNA-2-methylthio-N(6)-dimethylallyladenosine(37) synthase activity"/>
    <property type="evidence" value="ECO:0007669"/>
    <property type="project" value="UniProtKB-EC"/>
</dbReference>
<organism evidence="17 18">
    <name type="scientific">Candidatus Enterocloster excrementipullorum</name>
    <dbReference type="NCBI Taxonomy" id="2838559"/>
    <lineage>
        <taxon>Bacteria</taxon>
        <taxon>Bacillati</taxon>
        <taxon>Bacillota</taxon>
        <taxon>Clostridia</taxon>
        <taxon>Lachnospirales</taxon>
        <taxon>Lachnospiraceae</taxon>
        <taxon>Enterocloster</taxon>
    </lineage>
</organism>
<feature type="binding site" evidence="13">
    <location>
        <position position="243"/>
    </location>
    <ligand>
        <name>[4Fe-4S] cluster</name>
        <dbReference type="ChEBI" id="CHEBI:49883"/>
        <label>2</label>
        <note>4Fe-4S-S-AdoMet</note>
    </ligand>
</feature>
<sequence length="518" mass="58316">MELNRETMKKILDGIDLKEAPPTEEPARQYYFMASARKRLADRFAAELSTGEAARRYGQEELSRMQGEGACGTAAVINFGCQMNAKDAEKFRAILECIGYEMRENEEADLILYNTCTVRENANLKVYGHLGQAGGWKKRHPGTIVGLCGCMMQEADEVERIKKSYPFVDLIFGTHNVFKLAELVDGCLARREEASRSGKKRKMLVDVWEGTDQIVEDLPADRKYPFKSGVNIMFGCNNFCSYCIVPYVRGRERSRKPEEILREVERLAAEGVVEVMLLGQNVNSYGKNLEHPITFAELLRRVEQVEGIRRIRFMTSHPKDLSDELIEVMAGSEKICRHLHLPLQSGSTRILKAMNRRYTKEQFLALAEKIKKAVPGISLTTDIIVGFPGETEEDFADTLDVVEKVGFDSAFTFIYSKRTGTPAAAMENQVPEAVVKERFDRLLSLVQERAADLCSRDVGTVQDVLVEEVSDHDDGFVTGRLSNNTVVHFPGDPSLVGKIVNVYLEESKGFYYMGRPAQ</sequence>
<dbReference type="InterPro" id="IPR020612">
    <property type="entry name" value="Methylthiotransferase_CS"/>
</dbReference>
<feature type="domain" description="TRAM" evidence="14">
    <location>
        <begin position="455"/>
        <end position="518"/>
    </location>
</feature>
<dbReference type="InterPro" id="IPR023404">
    <property type="entry name" value="rSAM_horseshoe"/>
</dbReference>